<feature type="compositionally biased region" description="Polar residues" evidence="1">
    <location>
        <begin position="381"/>
        <end position="410"/>
    </location>
</feature>
<feature type="compositionally biased region" description="Low complexity" evidence="1">
    <location>
        <begin position="216"/>
        <end position="232"/>
    </location>
</feature>
<evidence type="ECO:0000313" key="3">
    <source>
        <dbReference type="Proteomes" id="UP000735302"/>
    </source>
</evidence>
<feature type="compositionally biased region" description="Basic and acidic residues" evidence="1">
    <location>
        <begin position="316"/>
        <end position="330"/>
    </location>
</feature>
<dbReference type="EMBL" id="BLXT01001916">
    <property type="protein sequence ID" value="GFN89265.1"/>
    <property type="molecule type" value="Genomic_DNA"/>
</dbReference>
<feature type="compositionally biased region" description="Low complexity" evidence="1">
    <location>
        <begin position="565"/>
        <end position="580"/>
    </location>
</feature>
<feature type="region of interest" description="Disordered" evidence="1">
    <location>
        <begin position="472"/>
        <end position="580"/>
    </location>
</feature>
<dbReference type="AlphaFoldDB" id="A0AAV3Z0E1"/>
<feature type="compositionally biased region" description="Polar residues" evidence="1">
    <location>
        <begin position="357"/>
        <end position="370"/>
    </location>
</feature>
<accession>A0AAV3Z0E1</accession>
<proteinExistence type="predicted"/>
<sequence length="819" mass="85656">MICCTNCLIYPRYHQAICTHVAKKNSAIDSRRSSTACGLSALRYAVPVVWKLGGTAGTNGALDLGVGEGGLVFSFPPGTVLRKGNISSGDHAVAWFGERRGEGRRDGLAYSGQLSRSNLSLSVDPSVGASSLLHQKSLSSPYFVSSLDSPRVLEHLHGDIRDAIRVTPSPGVLPNQGQAFQVVSRSGPVTSGIPNHTDAFGHSGLSGSLSTGNIASQGSISSIGGTTDTGSSPQLSEVEDPEVRIVSGGRTSSAEASGPGLPLGGVQSPQGSGQTIPAGLEDSLSWGDTGAFSATTGSSDLEDGFLVQMRQKQPASHRDEPVESLSRGEDETHDILEHSNNYRQKPKSFSDAFLYEHSQSGSASTDSEQQGMAVPGRTETGDSGISSFQYGQHQPQAIESSNVPGSTSSPCDLPGVSSYPSQEVVSRIRGSATSDRGSQASRASHVSVALDATSLNSVLTCETDYGTDGVVLGFSPPDANPDSRQPDHCTYPGDQNLPQAEASSDQTDFRNRESDLPEAGRSPSGSPSNSTVAEADSEKSGSFKSGAKSKMSAIRSHPHLTMSDPLLSPSPSLPGLSQSLGNPTYAYPHLRNPLEADLAASPPSFSGTVLPFSEADLYCFSPPISPHTPLSGRAGSEEKGDQNLGSRESISTSVKYSGGNIYIPDRGLSLDRGLTGISAAFASASQVSDTSNNHIRSSQAGEAGEEGKTAIAAAATSTASFATTTATATAAAGVSSPHRRGHKRWVSDTSVIQVNQEQNRLRRSSKTNQYSTGIYGFFFPSVWRHLPSLPPASFAFCEANLVLQTAFNYRTLGPRLPLT</sequence>
<feature type="compositionally biased region" description="Polar residues" evidence="1">
    <location>
        <begin position="523"/>
        <end position="532"/>
    </location>
</feature>
<comment type="caution">
    <text evidence="2">The sequence shown here is derived from an EMBL/GenBank/DDBJ whole genome shotgun (WGS) entry which is preliminary data.</text>
</comment>
<name>A0AAV3Z0E1_9GAST</name>
<evidence type="ECO:0000256" key="1">
    <source>
        <dbReference type="SAM" id="MobiDB-lite"/>
    </source>
</evidence>
<dbReference type="Proteomes" id="UP000735302">
    <property type="component" value="Unassembled WGS sequence"/>
</dbReference>
<feature type="region of interest" description="Disordered" evidence="1">
    <location>
        <begin position="689"/>
        <end position="709"/>
    </location>
</feature>
<feature type="region of interest" description="Disordered" evidence="1">
    <location>
        <begin position="629"/>
        <end position="648"/>
    </location>
</feature>
<feature type="compositionally biased region" description="Low complexity" evidence="1">
    <location>
        <begin position="542"/>
        <end position="553"/>
    </location>
</feature>
<feature type="compositionally biased region" description="Polar residues" evidence="1">
    <location>
        <begin position="689"/>
        <end position="700"/>
    </location>
</feature>
<evidence type="ECO:0000313" key="2">
    <source>
        <dbReference type="EMBL" id="GFN89265.1"/>
    </source>
</evidence>
<feature type="compositionally biased region" description="Polar residues" evidence="1">
    <location>
        <begin position="431"/>
        <end position="444"/>
    </location>
</feature>
<keyword evidence="3" id="KW-1185">Reference proteome</keyword>
<organism evidence="2 3">
    <name type="scientific">Plakobranchus ocellatus</name>
    <dbReference type="NCBI Taxonomy" id="259542"/>
    <lineage>
        <taxon>Eukaryota</taxon>
        <taxon>Metazoa</taxon>
        <taxon>Spiralia</taxon>
        <taxon>Lophotrochozoa</taxon>
        <taxon>Mollusca</taxon>
        <taxon>Gastropoda</taxon>
        <taxon>Heterobranchia</taxon>
        <taxon>Euthyneura</taxon>
        <taxon>Panpulmonata</taxon>
        <taxon>Sacoglossa</taxon>
        <taxon>Placobranchoidea</taxon>
        <taxon>Plakobranchidae</taxon>
        <taxon>Plakobranchus</taxon>
    </lineage>
</organism>
<reference evidence="2 3" key="1">
    <citation type="journal article" date="2021" name="Elife">
        <title>Chloroplast acquisition without the gene transfer in kleptoplastic sea slugs, Plakobranchus ocellatus.</title>
        <authorList>
            <person name="Maeda T."/>
            <person name="Takahashi S."/>
            <person name="Yoshida T."/>
            <person name="Shimamura S."/>
            <person name="Takaki Y."/>
            <person name="Nagai Y."/>
            <person name="Toyoda A."/>
            <person name="Suzuki Y."/>
            <person name="Arimoto A."/>
            <person name="Ishii H."/>
            <person name="Satoh N."/>
            <person name="Nishiyama T."/>
            <person name="Hasebe M."/>
            <person name="Maruyama T."/>
            <person name="Minagawa J."/>
            <person name="Obokata J."/>
            <person name="Shigenobu S."/>
        </authorList>
    </citation>
    <scope>NUCLEOTIDE SEQUENCE [LARGE SCALE GENOMIC DNA]</scope>
</reference>
<feature type="compositionally biased region" description="Polar residues" evidence="1">
    <location>
        <begin position="496"/>
        <end position="506"/>
    </location>
</feature>
<feature type="region of interest" description="Disordered" evidence="1">
    <location>
        <begin position="216"/>
        <end position="330"/>
    </location>
</feature>
<feature type="region of interest" description="Disordered" evidence="1">
    <location>
        <begin position="357"/>
        <end position="445"/>
    </location>
</feature>
<protein>
    <submittedName>
        <fullName evidence="2">Uncharacterized protein</fullName>
    </submittedName>
</protein>
<gene>
    <name evidence="2" type="ORF">PoB_001577100</name>
</gene>